<sequence length="839" mass="98273">MNLFSINRNISVIVLLMLIGLLLLSLYVLALQESEKPFYFQDPKLSDVDKANIISFGFSKDIPIIDSIDVWDNIYYHSSDITSNTLNFEIKDLEESLVCKPLGFGYSKTQSDIIFNPLANYPNCEKVNPEFIKYNKTHLINDCKNESFYSLGTAPEDEIFGRVPYDFSWNSFNSNVETKNREFAFVKCKENRNAEVFLKYNSKAVERARNISKSIENDLRIKSSGRPLTVFLVIFDSLSRHHMYRSFPHSLEYLNDTIGKGEFKDHFVMYDFLINHAHGENTIPNMIPYLFGYSFNYHRLRLKGNGYQNPEHQQAFKDIQKDSIWKHYEKMGFVTMFGFDIIWDFLVPAVGRKVLTDHVFTNFWKASSKVFGTDNYINKHSCFGSHDSHYYMLKYVQEYLKTYEGINRFGYVHITTAHEKTGTIIKTVDDDLHQFLKSVLKQYNDNKNEDIVLFLGGDHGKHVSETDYVREGWLENMLPSQIVISNKNFVQKMKIEKTLNLNTKRIISRPDWHLTLKHLSTSPYGLLRKDSNLYKHWKTTTDTYNTVSVFMEEASVFRTCKDLNIEEYLCVCLPYKEISRTNIEENINIIEIINLAFQNINQNQNFAICQELTFDKIIYAAEREIEELTIYRLRITINENIDVVFEIFGSIFSEKTKDVNLRENTLMPFKVLGENKKTIVQLLKAVRIDEYVGYNEEIAIAVNEKPSFCIPKHPREFDDIDFSQEEITSVFDKLIEEHTVRLTRSNNTCNDECKLYDSVCQPWVIMLLSNKDILMQSWLIERSYQIYYEDGVQDIDLNSYELFYTKNILGLQNKTIYLPELEYSCDLSDSKIQMICPCK</sequence>
<keyword evidence="1" id="KW-0472">Membrane</keyword>
<evidence type="ECO:0000313" key="3">
    <source>
        <dbReference type="Proteomes" id="UP000187209"/>
    </source>
</evidence>
<evidence type="ECO:0000313" key="2">
    <source>
        <dbReference type="EMBL" id="OMJ94231.1"/>
    </source>
</evidence>
<proteinExistence type="predicted"/>
<evidence type="ECO:0000256" key="1">
    <source>
        <dbReference type="SAM" id="Phobius"/>
    </source>
</evidence>
<keyword evidence="1" id="KW-0812">Transmembrane</keyword>
<dbReference type="PANTHER" id="PTHR10974">
    <property type="entry name" value="FI08016P-RELATED"/>
    <property type="match status" value="1"/>
</dbReference>
<protein>
    <submittedName>
        <fullName evidence="2">Uncharacterized protein</fullName>
    </submittedName>
</protein>
<reference evidence="2 3" key="1">
    <citation type="submission" date="2016-11" db="EMBL/GenBank/DDBJ databases">
        <title>The macronuclear genome of Stentor coeruleus: a giant cell with tiny introns.</title>
        <authorList>
            <person name="Slabodnick M."/>
            <person name="Ruby J.G."/>
            <person name="Reiff S.B."/>
            <person name="Swart E.C."/>
            <person name="Gosai S."/>
            <person name="Prabakaran S."/>
            <person name="Witkowska E."/>
            <person name="Larue G.E."/>
            <person name="Fisher S."/>
            <person name="Freeman R.M."/>
            <person name="Gunawardena J."/>
            <person name="Chu W."/>
            <person name="Stover N.A."/>
            <person name="Gregory B.D."/>
            <person name="Nowacki M."/>
            <person name="Derisi J."/>
            <person name="Roy S.W."/>
            <person name="Marshall W.F."/>
            <person name="Sood P."/>
        </authorList>
    </citation>
    <scope>NUCLEOTIDE SEQUENCE [LARGE SCALE GENOMIC DNA]</scope>
    <source>
        <strain evidence="2">WM001</strain>
    </source>
</reference>
<keyword evidence="3" id="KW-1185">Reference proteome</keyword>
<dbReference type="EMBL" id="MPUH01000030">
    <property type="protein sequence ID" value="OMJ94231.1"/>
    <property type="molecule type" value="Genomic_DNA"/>
</dbReference>
<dbReference type="Proteomes" id="UP000187209">
    <property type="component" value="Unassembled WGS sequence"/>
</dbReference>
<accession>A0A1R2CZ13</accession>
<dbReference type="InterPro" id="IPR004245">
    <property type="entry name" value="DUF229"/>
</dbReference>
<dbReference type="OrthoDB" id="413313at2759"/>
<dbReference type="AlphaFoldDB" id="A0A1R2CZ13"/>
<feature type="transmembrane region" description="Helical" evidence="1">
    <location>
        <begin position="12"/>
        <end position="31"/>
    </location>
</feature>
<keyword evidence="1" id="KW-1133">Transmembrane helix</keyword>
<dbReference type="Pfam" id="PF02995">
    <property type="entry name" value="DUF229"/>
    <property type="match status" value="1"/>
</dbReference>
<name>A0A1R2CZ13_9CILI</name>
<dbReference type="PANTHER" id="PTHR10974:SF1">
    <property type="entry name" value="FI08016P-RELATED"/>
    <property type="match status" value="1"/>
</dbReference>
<organism evidence="2 3">
    <name type="scientific">Stentor coeruleus</name>
    <dbReference type="NCBI Taxonomy" id="5963"/>
    <lineage>
        <taxon>Eukaryota</taxon>
        <taxon>Sar</taxon>
        <taxon>Alveolata</taxon>
        <taxon>Ciliophora</taxon>
        <taxon>Postciliodesmatophora</taxon>
        <taxon>Heterotrichea</taxon>
        <taxon>Heterotrichida</taxon>
        <taxon>Stentoridae</taxon>
        <taxon>Stentor</taxon>
    </lineage>
</organism>
<gene>
    <name evidence="2" type="ORF">SteCoe_2720</name>
</gene>
<dbReference type="GO" id="GO:0005615">
    <property type="term" value="C:extracellular space"/>
    <property type="evidence" value="ECO:0007669"/>
    <property type="project" value="TreeGrafter"/>
</dbReference>
<comment type="caution">
    <text evidence="2">The sequence shown here is derived from an EMBL/GenBank/DDBJ whole genome shotgun (WGS) entry which is preliminary data.</text>
</comment>